<dbReference type="FunFam" id="3.30.160.60:FF:000710">
    <property type="entry name" value="Zinc finger protein 768"/>
    <property type="match status" value="1"/>
</dbReference>
<dbReference type="GO" id="GO:0008270">
    <property type="term" value="F:zinc ion binding"/>
    <property type="evidence" value="ECO:0007669"/>
    <property type="project" value="UniProtKB-KW"/>
</dbReference>
<keyword evidence="3" id="KW-0677">Repeat</keyword>
<keyword evidence="2" id="KW-0479">Metal-binding</keyword>
<dbReference type="Proteomes" id="UP000569728">
    <property type="component" value="Unassembled WGS sequence"/>
</dbReference>
<dbReference type="EMBL" id="VWZA01000410">
    <property type="protein sequence ID" value="NXF46601.1"/>
    <property type="molecule type" value="Genomic_DNA"/>
</dbReference>
<dbReference type="InterPro" id="IPR036236">
    <property type="entry name" value="Znf_C2H2_sf"/>
</dbReference>
<dbReference type="PANTHER" id="PTHR23226">
    <property type="entry name" value="ZINC FINGER AND SCAN DOMAIN-CONTAINING"/>
    <property type="match status" value="1"/>
</dbReference>
<comment type="caution">
    <text evidence="9">The sequence shown here is derived from an EMBL/GenBank/DDBJ whole genome shotgun (WGS) entry which is preliminary data.</text>
</comment>
<dbReference type="Pfam" id="PF00096">
    <property type="entry name" value="zf-C2H2"/>
    <property type="match status" value="1"/>
</dbReference>
<evidence type="ECO:0000256" key="3">
    <source>
        <dbReference type="ARBA" id="ARBA00022737"/>
    </source>
</evidence>
<feature type="non-terminal residue" evidence="9">
    <location>
        <position position="67"/>
    </location>
</feature>
<evidence type="ECO:0000256" key="5">
    <source>
        <dbReference type="ARBA" id="ARBA00022833"/>
    </source>
</evidence>
<dbReference type="SMART" id="SM00355">
    <property type="entry name" value="ZnF_C2H2"/>
    <property type="match status" value="2"/>
</dbReference>
<dbReference type="GO" id="GO:0000978">
    <property type="term" value="F:RNA polymerase II cis-regulatory region sequence-specific DNA binding"/>
    <property type="evidence" value="ECO:0007669"/>
    <property type="project" value="TreeGrafter"/>
</dbReference>
<comment type="subcellular location">
    <subcellularLocation>
        <location evidence="1">Nucleus</location>
    </subcellularLocation>
</comment>
<dbReference type="FunFam" id="3.30.160.60:FF:002343">
    <property type="entry name" value="Zinc finger protein 33A"/>
    <property type="match status" value="1"/>
</dbReference>
<dbReference type="OrthoDB" id="654211at2759"/>
<gene>
    <name evidence="9" type="primary">Znf382_0</name>
    <name evidence="9" type="ORF">OCEOCE_R15619</name>
</gene>
<dbReference type="InterPro" id="IPR013087">
    <property type="entry name" value="Znf_C2H2_type"/>
</dbReference>
<keyword evidence="10" id="KW-1185">Reference proteome</keyword>
<feature type="domain" description="C2H2-type" evidence="8">
    <location>
        <begin position="34"/>
        <end position="61"/>
    </location>
</feature>
<dbReference type="SUPFAM" id="SSF57667">
    <property type="entry name" value="beta-beta-alpha zinc fingers"/>
    <property type="match status" value="1"/>
</dbReference>
<evidence type="ECO:0000256" key="1">
    <source>
        <dbReference type="ARBA" id="ARBA00004123"/>
    </source>
</evidence>
<feature type="domain" description="C2H2-type" evidence="8">
    <location>
        <begin position="7"/>
        <end position="33"/>
    </location>
</feature>
<evidence type="ECO:0000256" key="2">
    <source>
        <dbReference type="ARBA" id="ARBA00022723"/>
    </source>
</evidence>
<evidence type="ECO:0000313" key="9">
    <source>
        <dbReference type="EMBL" id="NXF46601.1"/>
    </source>
</evidence>
<dbReference type="PANTHER" id="PTHR23226:SF416">
    <property type="entry name" value="FI01424P"/>
    <property type="match status" value="1"/>
</dbReference>
<organism evidence="9 10">
    <name type="scientific">Oceanites oceanicus</name>
    <name type="common">Wilson's storm petrel</name>
    <name type="synonym">Procellaria oceanica</name>
    <dbReference type="NCBI Taxonomy" id="79653"/>
    <lineage>
        <taxon>Eukaryota</taxon>
        <taxon>Metazoa</taxon>
        <taxon>Chordata</taxon>
        <taxon>Craniata</taxon>
        <taxon>Vertebrata</taxon>
        <taxon>Euteleostomi</taxon>
        <taxon>Archelosauria</taxon>
        <taxon>Archosauria</taxon>
        <taxon>Dinosauria</taxon>
        <taxon>Saurischia</taxon>
        <taxon>Theropoda</taxon>
        <taxon>Coelurosauria</taxon>
        <taxon>Aves</taxon>
        <taxon>Neognathae</taxon>
        <taxon>Neoaves</taxon>
        <taxon>Aequornithes</taxon>
        <taxon>Procellariiformes</taxon>
        <taxon>Hydrobatidae</taxon>
        <taxon>Oceanites</taxon>
    </lineage>
</organism>
<evidence type="ECO:0000256" key="6">
    <source>
        <dbReference type="ARBA" id="ARBA00023242"/>
    </source>
</evidence>
<dbReference type="GO" id="GO:0000981">
    <property type="term" value="F:DNA-binding transcription factor activity, RNA polymerase II-specific"/>
    <property type="evidence" value="ECO:0007669"/>
    <property type="project" value="TreeGrafter"/>
</dbReference>
<sequence>HTGKQPYPCGDCGKWFDKSRLTVHWRIHTGDQPFPCPTCGKGFRQKIALVKHHRVHEHGRDKGGGED</sequence>
<dbReference type="AlphaFoldDB" id="A0A7K8TX37"/>
<dbReference type="Gene3D" id="3.30.160.60">
    <property type="entry name" value="Classic Zinc Finger"/>
    <property type="match status" value="2"/>
</dbReference>
<protein>
    <submittedName>
        <fullName evidence="9">ZN382 protein</fullName>
    </submittedName>
</protein>
<dbReference type="PROSITE" id="PS00028">
    <property type="entry name" value="ZINC_FINGER_C2H2_1"/>
    <property type="match status" value="1"/>
</dbReference>
<dbReference type="PROSITE" id="PS50157">
    <property type="entry name" value="ZINC_FINGER_C2H2_2"/>
    <property type="match status" value="2"/>
</dbReference>
<dbReference type="GO" id="GO:0005634">
    <property type="term" value="C:nucleus"/>
    <property type="evidence" value="ECO:0007669"/>
    <property type="project" value="UniProtKB-SubCell"/>
</dbReference>
<keyword evidence="5" id="KW-0862">Zinc</keyword>
<feature type="non-terminal residue" evidence="9">
    <location>
        <position position="1"/>
    </location>
</feature>
<evidence type="ECO:0000256" key="7">
    <source>
        <dbReference type="PROSITE-ProRule" id="PRU00042"/>
    </source>
</evidence>
<keyword evidence="6" id="KW-0539">Nucleus</keyword>
<reference evidence="9 10" key="1">
    <citation type="submission" date="2019-09" db="EMBL/GenBank/DDBJ databases">
        <title>Bird 10,000 Genomes (B10K) Project - Family phase.</title>
        <authorList>
            <person name="Zhang G."/>
        </authorList>
    </citation>
    <scope>NUCLEOTIDE SEQUENCE [LARGE SCALE GENOMIC DNA]</scope>
    <source>
        <strain evidence="9">B10K-CU-031-11</strain>
        <tissue evidence="9">Muscle</tissue>
    </source>
</reference>
<evidence type="ECO:0000256" key="4">
    <source>
        <dbReference type="ARBA" id="ARBA00022771"/>
    </source>
</evidence>
<name>A0A7K8TX37_OCEOC</name>
<evidence type="ECO:0000313" key="10">
    <source>
        <dbReference type="Proteomes" id="UP000569728"/>
    </source>
</evidence>
<keyword evidence="4 7" id="KW-0863">Zinc-finger</keyword>
<accession>A0A7K8TX37</accession>
<evidence type="ECO:0000259" key="8">
    <source>
        <dbReference type="PROSITE" id="PS50157"/>
    </source>
</evidence>
<dbReference type="Pfam" id="PF13894">
    <property type="entry name" value="zf-C2H2_4"/>
    <property type="match status" value="1"/>
</dbReference>
<proteinExistence type="predicted"/>